<sequence length="131" mass="15426">MAFEAKHSSYLGLPMEIRQKILHYTITDEDLEADTDINHRRYDHFIKGVTWCMEVVKFNGSATMFWADMLKTVHSVVEDDMWSVMKRWKTRGQELADQNTELECNRHIIMLNKLADVQQQVQGLHEQTLIT</sequence>
<dbReference type="EMBL" id="CP042200">
    <property type="protein sequence ID" value="QDS77016.1"/>
    <property type="molecule type" value="Genomic_DNA"/>
</dbReference>
<name>A0A517LN54_9PEZI</name>
<reference evidence="1 2" key="1">
    <citation type="submission" date="2019-07" db="EMBL/GenBank/DDBJ databases">
        <title>Finished genome of Venturia effusa.</title>
        <authorList>
            <person name="Young C.A."/>
            <person name="Cox M.P."/>
            <person name="Ganley A.R.D."/>
            <person name="David W.J."/>
        </authorList>
    </citation>
    <scope>NUCLEOTIDE SEQUENCE [LARGE SCALE GENOMIC DNA]</scope>
    <source>
        <strain evidence="2">albino</strain>
    </source>
</reference>
<accession>A0A517LN54</accession>
<protein>
    <submittedName>
        <fullName evidence="1">Uncharacterized protein</fullName>
    </submittedName>
</protein>
<dbReference type="Proteomes" id="UP000316270">
    <property type="component" value="Chromosome 16"/>
</dbReference>
<evidence type="ECO:0000313" key="1">
    <source>
        <dbReference type="EMBL" id="QDS77016.1"/>
    </source>
</evidence>
<evidence type="ECO:0000313" key="2">
    <source>
        <dbReference type="Proteomes" id="UP000316270"/>
    </source>
</evidence>
<proteinExistence type="predicted"/>
<dbReference type="AlphaFoldDB" id="A0A517LN54"/>
<organism evidence="1 2">
    <name type="scientific">Venturia effusa</name>
    <dbReference type="NCBI Taxonomy" id="50376"/>
    <lineage>
        <taxon>Eukaryota</taxon>
        <taxon>Fungi</taxon>
        <taxon>Dikarya</taxon>
        <taxon>Ascomycota</taxon>
        <taxon>Pezizomycotina</taxon>
        <taxon>Dothideomycetes</taxon>
        <taxon>Pleosporomycetidae</taxon>
        <taxon>Venturiales</taxon>
        <taxon>Venturiaceae</taxon>
        <taxon>Venturia</taxon>
    </lineage>
</organism>
<dbReference type="OrthoDB" id="10453552at2759"/>
<keyword evidence="2" id="KW-1185">Reference proteome</keyword>
<gene>
    <name evidence="1" type="ORF">FKW77_006373</name>
</gene>